<dbReference type="SUPFAM" id="SSF56935">
    <property type="entry name" value="Porins"/>
    <property type="match status" value="1"/>
</dbReference>
<organism evidence="4 5">
    <name type="scientific">Zobellia amurskyensis</name>
    <dbReference type="NCBI Taxonomy" id="248905"/>
    <lineage>
        <taxon>Bacteria</taxon>
        <taxon>Pseudomonadati</taxon>
        <taxon>Bacteroidota</taxon>
        <taxon>Flavobacteriia</taxon>
        <taxon>Flavobacteriales</taxon>
        <taxon>Flavobacteriaceae</taxon>
        <taxon>Zobellia</taxon>
    </lineage>
</organism>
<dbReference type="PROSITE" id="PS52016">
    <property type="entry name" value="TONB_DEPENDENT_REC_3"/>
    <property type="match status" value="1"/>
</dbReference>
<comment type="subcellular location">
    <subcellularLocation>
        <location evidence="2">Cell outer membrane</location>
        <topology evidence="2">Multi-pass membrane protein</topology>
    </subcellularLocation>
</comment>
<keyword evidence="2" id="KW-0472">Membrane</keyword>
<dbReference type="NCBIfam" id="TIGR04056">
    <property type="entry name" value="OMP_RagA_SusC"/>
    <property type="match status" value="1"/>
</dbReference>
<dbReference type="PANTHER" id="PTHR30069">
    <property type="entry name" value="TONB-DEPENDENT OUTER MEMBRANE RECEPTOR"/>
    <property type="match status" value="1"/>
</dbReference>
<dbReference type="NCBIfam" id="TIGR04057">
    <property type="entry name" value="SusC_RagA_signa"/>
    <property type="match status" value="1"/>
</dbReference>
<keyword evidence="2" id="KW-1134">Transmembrane beta strand</keyword>
<comment type="caution">
    <text evidence="4">The sequence shown here is derived from an EMBL/GenBank/DDBJ whole genome shotgun (WGS) entry which is preliminary data.</text>
</comment>
<proteinExistence type="inferred from homology"/>
<evidence type="ECO:0000256" key="2">
    <source>
        <dbReference type="PROSITE-ProRule" id="PRU01360"/>
    </source>
</evidence>
<dbReference type="PANTHER" id="PTHR30069:SF29">
    <property type="entry name" value="HEMOGLOBIN AND HEMOGLOBIN-HAPTOGLOBIN-BINDING PROTEIN 1-RELATED"/>
    <property type="match status" value="1"/>
</dbReference>
<evidence type="ECO:0000256" key="1">
    <source>
        <dbReference type="ARBA" id="ARBA00022729"/>
    </source>
</evidence>
<dbReference type="FunFam" id="2.170.130.10:FF:000003">
    <property type="entry name" value="SusC/RagA family TonB-linked outer membrane protein"/>
    <property type="match status" value="1"/>
</dbReference>
<protein>
    <submittedName>
        <fullName evidence="4">SusC/RagA family TonB-linked outer membrane protein</fullName>
    </submittedName>
</protein>
<dbReference type="InterPro" id="IPR008969">
    <property type="entry name" value="CarboxyPept-like_regulatory"/>
</dbReference>
<dbReference type="Pfam" id="PF13715">
    <property type="entry name" value="CarbopepD_reg_2"/>
    <property type="match status" value="1"/>
</dbReference>
<dbReference type="Gene3D" id="2.170.130.10">
    <property type="entry name" value="TonB-dependent receptor, plug domain"/>
    <property type="match status" value="1"/>
</dbReference>
<keyword evidence="5" id="KW-1185">Reference proteome</keyword>
<gene>
    <name evidence="4" type="ORF">D9O36_14235</name>
</gene>
<keyword evidence="2" id="KW-0998">Cell outer membrane</keyword>
<dbReference type="SUPFAM" id="SSF49464">
    <property type="entry name" value="Carboxypeptidase regulatory domain-like"/>
    <property type="match status" value="1"/>
</dbReference>
<feature type="non-terminal residue" evidence="4">
    <location>
        <position position="465"/>
    </location>
</feature>
<keyword evidence="1" id="KW-0732">Signal</keyword>
<feature type="domain" description="TonB-dependent receptor plug" evidence="3">
    <location>
        <begin position="127"/>
        <end position="226"/>
    </location>
</feature>
<comment type="similarity">
    <text evidence="2">Belongs to the TonB-dependent receptor family.</text>
</comment>
<dbReference type="Pfam" id="PF07715">
    <property type="entry name" value="Plug"/>
    <property type="match status" value="1"/>
</dbReference>
<keyword evidence="2" id="KW-0812">Transmembrane</keyword>
<dbReference type="GO" id="GO:0009279">
    <property type="term" value="C:cell outer membrane"/>
    <property type="evidence" value="ECO:0007669"/>
    <property type="project" value="UniProtKB-SubCell"/>
</dbReference>
<dbReference type="InterPro" id="IPR012910">
    <property type="entry name" value="Plug_dom"/>
</dbReference>
<sequence length="465" mass="51032">MWVNNPTINEFQNKIMKGLLFYLMILLSAGQMAFSQSTITGKLVDEYSLPIPHATVMIENTTKGAITDFDGIFNIEASEGDVLVISCVGFEKTRVTVGSKENYEITLKESVSQLDQIVVVGYGSKKKSSITGSVATVKAEELTQAPTTTTTELLAGRVPGLITKQTTGVPGDDATSINIRGFGNALILVDGLQTPMDRVDPNDIETISVLKDASAAVYGSRAGNGVVLITTKRGKIGKPQISFHNNTSFQQPTQSRTYVDSWDYATLVRESDLNGGGALDDTYTSGDVQKFKSGNDPSYVNQDWNDAVFKKWTPMVQHNLNITGGTEKVKYFTSIGLLDQEGAFKSGDLNFSRYNVRSNIDVQLNDKLSFGVDLSYRRENRDSPGTDLSSMYQMLKTAQPVYSAFLPDTDRAAYSGFGTRSPYAATKKDFAGFDDDVREYLIGKVQLKYQFDFGLSAKVVFNYES</sequence>
<dbReference type="InterPro" id="IPR023996">
    <property type="entry name" value="TonB-dep_OMP_SusC/RagA"/>
</dbReference>
<dbReference type="InterPro" id="IPR037066">
    <property type="entry name" value="Plug_dom_sf"/>
</dbReference>
<dbReference type="GO" id="GO:0015344">
    <property type="term" value="F:siderophore uptake transmembrane transporter activity"/>
    <property type="evidence" value="ECO:0007669"/>
    <property type="project" value="TreeGrafter"/>
</dbReference>
<name>A0A7X3D2D8_9FLAO</name>
<evidence type="ECO:0000313" key="5">
    <source>
        <dbReference type="Proteomes" id="UP000540519"/>
    </source>
</evidence>
<accession>A0A7X3D2D8</accession>
<dbReference type="GO" id="GO:0044718">
    <property type="term" value="P:siderophore transmembrane transport"/>
    <property type="evidence" value="ECO:0007669"/>
    <property type="project" value="TreeGrafter"/>
</dbReference>
<evidence type="ECO:0000313" key="4">
    <source>
        <dbReference type="EMBL" id="MUH37006.1"/>
    </source>
</evidence>
<dbReference type="InterPro" id="IPR039426">
    <property type="entry name" value="TonB-dep_rcpt-like"/>
</dbReference>
<dbReference type="InterPro" id="IPR023997">
    <property type="entry name" value="TonB-dep_OMP_SusC/RagA_CS"/>
</dbReference>
<dbReference type="Proteomes" id="UP000540519">
    <property type="component" value="Unassembled WGS sequence"/>
</dbReference>
<dbReference type="AlphaFoldDB" id="A0A7X3D2D8"/>
<dbReference type="EMBL" id="RCNR01000029">
    <property type="protein sequence ID" value="MUH37006.1"/>
    <property type="molecule type" value="Genomic_DNA"/>
</dbReference>
<reference evidence="4 5" key="1">
    <citation type="journal article" date="2019" name="Mar. Drugs">
        <title>Comparative Genomics and CAZyme Genome Repertoires of Marine Zobellia amurskyensis KMM 3526(T) and Zobellia laminariae KMM 3676(T).</title>
        <authorList>
            <person name="Chernysheva N."/>
            <person name="Bystritskaya E."/>
            <person name="Stenkova A."/>
            <person name="Golovkin I."/>
            <person name="Nedashkovskaya O."/>
            <person name="Isaeva M."/>
        </authorList>
    </citation>
    <scope>NUCLEOTIDE SEQUENCE [LARGE SCALE GENOMIC DNA]</scope>
    <source>
        <strain evidence="4 5">KMM 3526</strain>
    </source>
</reference>
<keyword evidence="2" id="KW-0813">Transport</keyword>
<evidence type="ECO:0000259" key="3">
    <source>
        <dbReference type="Pfam" id="PF07715"/>
    </source>
</evidence>